<dbReference type="OrthoDB" id="330300at2"/>
<evidence type="ECO:0000313" key="2">
    <source>
        <dbReference type="Proteomes" id="UP000006048"/>
    </source>
</evidence>
<dbReference type="EMBL" id="CP002959">
    <property type="protein sequence ID" value="AFM11660.1"/>
    <property type="molecule type" value="Genomic_DNA"/>
</dbReference>
<reference evidence="1 2" key="1">
    <citation type="submission" date="2012-06" db="EMBL/GenBank/DDBJ databases">
        <title>The complete chromosome of genome of Turneriella parva DSM 21527.</title>
        <authorList>
            <consortium name="US DOE Joint Genome Institute (JGI-PGF)"/>
            <person name="Lucas S."/>
            <person name="Han J."/>
            <person name="Lapidus A."/>
            <person name="Bruce D."/>
            <person name="Goodwin L."/>
            <person name="Pitluck S."/>
            <person name="Peters L."/>
            <person name="Kyrpides N."/>
            <person name="Mavromatis K."/>
            <person name="Ivanova N."/>
            <person name="Mikhailova N."/>
            <person name="Chertkov O."/>
            <person name="Detter J.C."/>
            <person name="Tapia R."/>
            <person name="Han C."/>
            <person name="Land M."/>
            <person name="Hauser L."/>
            <person name="Markowitz V."/>
            <person name="Cheng J.-F."/>
            <person name="Hugenholtz P."/>
            <person name="Woyke T."/>
            <person name="Wu D."/>
            <person name="Gronow S."/>
            <person name="Wellnitz S."/>
            <person name="Brambilla E."/>
            <person name="Klenk H.-P."/>
            <person name="Eisen J.A."/>
        </authorList>
    </citation>
    <scope>NUCLEOTIDE SEQUENCE [LARGE SCALE GENOMIC DNA]</scope>
    <source>
        <strain evidence="2">ATCC BAA-1111 / DSM 21527 / NCTC 11395 / H</strain>
    </source>
</reference>
<name>I4B303_TURPD</name>
<organism evidence="1 2">
    <name type="scientific">Turneriella parva (strain ATCC BAA-1111 / DSM 21527 / NCTC 11395 / H)</name>
    <name type="common">Leptospira parva</name>
    <dbReference type="NCBI Taxonomy" id="869212"/>
    <lineage>
        <taxon>Bacteria</taxon>
        <taxon>Pseudomonadati</taxon>
        <taxon>Spirochaetota</taxon>
        <taxon>Spirochaetia</taxon>
        <taxon>Leptospirales</taxon>
        <taxon>Leptospiraceae</taxon>
        <taxon>Turneriella</taxon>
    </lineage>
</organism>
<dbReference type="STRING" id="869212.Turpa_1011"/>
<dbReference type="Proteomes" id="UP000006048">
    <property type="component" value="Chromosome"/>
</dbReference>
<dbReference type="HOGENOM" id="CLU_1554623_0_0_12"/>
<evidence type="ECO:0000313" key="1">
    <source>
        <dbReference type="EMBL" id="AFM11660.1"/>
    </source>
</evidence>
<keyword evidence="2" id="KW-1185">Reference proteome</keyword>
<proteinExistence type="predicted"/>
<dbReference type="RefSeq" id="WP_014802178.1">
    <property type="nucleotide sequence ID" value="NC_018020.1"/>
</dbReference>
<protein>
    <submittedName>
        <fullName evidence="1">Uncharacterized protein</fullName>
    </submittedName>
</protein>
<accession>I4B303</accession>
<dbReference type="AlphaFoldDB" id="I4B303"/>
<dbReference type="KEGG" id="tpx:Turpa_1011"/>
<sequence>MIKRIAVVFLTCVPLAAENAPTEKKSIEYDGETYFLAHTDATADQALEEYLREGETLENWTKMVSVRAFKNFNDPKEIVRLFVAALKKQHPDAPYEAARIPETREIMLDFVTWPADGSYAEINIWKFRKVSVGVVAFQFALRKPDTRAVLADFKKTRPQMLKVMAGAQFAAD</sequence>
<gene>
    <name evidence="1" type="ordered locus">Turpa_1011</name>
</gene>